<evidence type="ECO:0000313" key="2">
    <source>
        <dbReference type="EMBL" id="KXS17034.1"/>
    </source>
</evidence>
<dbReference type="Gene3D" id="1.25.40.20">
    <property type="entry name" value="Ankyrin repeat-containing domain"/>
    <property type="match status" value="1"/>
</dbReference>
<proteinExistence type="predicted"/>
<dbReference type="CDD" id="cd02142">
    <property type="entry name" value="McbC_SagB-like_oxidoreductase"/>
    <property type="match status" value="1"/>
</dbReference>
<reference evidence="2 3" key="1">
    <citation type="journal article" date="2015" name="Genome Biol. Evol.">
        <title>Phylogenomic analyses indicate that early fungi evolved digesting cell walls of algal ancestors of land plants.</title>
        <authorList>
            <person name="Chang Y."/>
            <person name="Wang S."/>
            <person name="Sekimoto S."/>
            <person name="Aerts A.L."/>
            <person name="Choi C."/>
            <person name="Clum A."/>
            <person name="LaButti K.M."/>
            <person name="Lindquist E.A."/>
            <person name="Yee Ngan C."/>
            <person name="Ohm R.A."/>
            <person name="Salamov A.A."/>
            <person name="Grigoriev I.V."/>
            <person name="Spatafora J.W."/>
            <person name="Berbee M.L."/>
        </authorList>
    </citation>
    <scope>NUCLEOTIDE SEQUENCE [LARGE SCALE GENOMIC DNA]</scope>
    <source>
        <strain evidence="2 3">JEL478</strain>
    </source>
</reference>
<dbReference type="Proteomes" id="UP000070544">
    <property type="component" value="Unassembled WGS sequence"/>
</dbReference>
<dbReference type="SUPFAM" id="SSF48403">
    <property type="entry name" value="Ankyrin repeat"/>
    <property type="match status" value="1"/>
</dbReference>
<dbReference type="InterPro" id="IPR000415">
    <property type="entry name" value="Nitroreductase-like"/>
</dbReference>
<dbReference type="EMBL" id="KQ965749">
    <property type="protein sequence ID" value="KXS17034.1"/>
    <property type="molecule type" value="Genomic_DNA"/>
</dbReference>
<dbReference type="PANTHER" id="PTHR42741:SF3">
    <property type="entry name" value="NITROREDUCTASE FAMILY PROTEIN"/>
    <property type="match status" value="1"/>
</dbReference>
<dbReference type="AlphaFoldDB" id="A0A139AKH2"/>
<dbReference type="STRING" id="1344416.A0A139AKH2"/>
<feature type="compositionally biased region" description="Basic and acidic residues" evidence="1">
    <location>
        <begin position="889"/>
        <end position="899"/>
    </location>
</feature>
<sequence length="899" mass="96793">MPCQRKKSEFESKVQSTSTWSFPLLNLPAELIIHVGHFATSTRLGFPTGALNKHLVTLFGSATSIATRAENYHASRVGAVLGEIRRLGAVGKAGSTPDSGRPKVIKTLLDRGIPDHEDLDRIFRQAAQSGALQIVQMMVQDYGGIQLISSQPIRQENPLAKAIKERHDAVALYLLSLNHREDSLYAPEDLESALRVAVAKDAKVLVQALVPHLAPFSIVLSQCLFSAAVTKRSPSLVEAIISSARTANYTLHPDCIGDALKRVSVHGNVAVVKVLMENLKDDFMPGTLDRVIGIAEVLGRGEVAKLLKKYLQCELTTTSPSIISTGFKNARVLPLPFPSEPDATPVPASSLIPFYHPPHSKAPAPLTITTLSELLFYSLSVSAWKNGGPGDKGAYALRCNPSSGNLHPVECYVIGKGLDAAATVGNVVGVWHYAPDDHVLEERGTAKEGAELWTKVGQTLDGGPHAEHGLILCALTSVTFREVWKYGIRGWRYCQLDVGHAIACLSLSASLLGWSCRLLHARSLTIGNLVGAHLPDQFVRGEEEEPCCLLAIGPRQVSGTKVTIGSEQDLDSALAELATLVDFGNTGPTELSPTGVRWSYPQIEVVSKLTQREDLTTDPGDLSPAGLIQPPPIVSTLESQTILNPQSAIRIRRSTTEMSTGDGALPLSTFHSLLARTVPHLAWSAEPDAERQQPWSVLSDDFVDVHLVIAVHEVEGLAKGLYLLVRSPLQSSDTPSVLKHFLHANPTLVANAAPLQLYLIKEGYFARVMGGLSCMQDIARDGHFSLAMIGRVPSDEVGTPRYRRVFWEAGMLGQVLYHEATMRGGSATGIGCYFDDAVAGVAGLNGGDGEGTGSGALGGEFQVLYHFSVGVSREDERVRRGDPYSVVKGMDRTAPRQTA</sequence>
<gene>
    <name evidence="2" type="ORF">M427DRAFT_68762</name>
</gene>
<dbReference type="Gene3D" id="3.40.109.10">
    <property type="entry name" value="NADH Oxidase"/>
    <property type="match status" value="2"/>
</dbReference>
<evidence type="ECO:0000313" key="3">
    <source>
        <dbReference type="Proteomes" id="UP000070544"/>
    </source>
</evidence>
<protein>
    <recommendedName>
        <fullName evidence="4">Nitroreductase domain-containing protein</fullName>
    </recommendedName>
</protein>
<dbReference type="PANTHER" id="PTHR42741">
    <property type="entry name" value="NITROREDUCTASE FAMILY PROTEIN"/>
    <property type="match status" value="1"/>
</dbReference>
<feature type="region of interest" description="Disordered" evidence="1">
    <location>
        <begin position="880"/>
        <end position="899"/>
    </location>
</feature>
<dbReference type="InterPro" id="IPR036770">
    <property type="entry name" value="Ankyrin_rpt-contain_sf"/>
</dbReference>
<evidence type="ECO:0008006" key="4">
    <source>
        <dbReference type="Google" id="ProtNLM"/>
    </source>
</evidence>
<dbReference type="GO" id="GO:0016491">
    <property type="term" value="F:oxidoreductase activity"/>
    <property type="evidence" value="ECO:0007669"/>
    <property type="project" value="InterPro"/>
</dbReference>
<keyword evidence="3" id="KW-1185">Reference proteome</keyword>
<organism evidence="2 3">
    <name type="scientific">Gonapodya prolifera (strain JEL478)</name>
    <name type="common">Monoblepharis prolifera</name>
    <dbReference type="NCBI Taxonomy" id="1344416"/>
    <lineage>
        <taxon>Eukaryota</taxon>
        <taxon>Fungi</taxon>
        <taxon>Fungi incertae sedis</taxon>
        <taxon>Chytridiomycota</taxon>
        <taxon>Chytridiomycota incertae sedis</taxon>
        <taxon>Monoblepharidomycetes</taxon>
        <taxon>Monoblepharidales</taxon>
        <taxon>Gonapodyaceae</taxon>
        <taxon>Gonapodya</taxon>
    </lineage>
</organism>
<accession>A0A139AKH2</accession>
<name>A0A139AKH2_GONPJ</name>
<dbReference type="SUPFAM" id="SSF55469">
    <property type="entry name" value="FMN-dependent nitroreductase-like"/>
    <property type="match status" value="1"/>
</dbReference>
<dbReference type="OrthoDB" id="1857329at2759"/>
<evidence type="ECO:0000256" key="1">
    <source>
        <dbReference type="SAM" id="MobiDB-lite"/>
    </source>
</evidence>